<keyword evidence="2" id="KW-1185">Reference proteome</keyword>
<dbReference type="EMBL" id="BAAALT010000100">
    <property type="protein sequence ID" value="GAA1809680.1"/>
    <property type="molecule type" value="Genomic_DNA"/>
</dbReference>
<evidence type="ECO:0000313" key="2">
    <source>
        <dbReference type="Proteomes" id="UP001500218"/>
    </source>
</evidence>
<comment type="caution">
    <text evidence="1">The sequence shown here is derived from an EMBL/GenBank/DDBJ whole genome shotgun (WGS) entry which is preliminary data.</text>
</comment>
<organism evidence="1 2">
    <name type="scientific">Luedemannella flava</name>
    <dbReference type="NCBI Taxonomy" id="349316"/>
    <lineage>
        <taxon>Bacteria</taxon>
        <taxon>Bacillati</taxon>
        <taxon>Actinomycetota</taxon>
        <taxon>Actinomycetes</taxon>
        <taxon>Micromonosporales</taxon>
        <taxon>Micromonosporaceae</taxon>
        <taxon>Luedemannella</taxon>
    </lineage>
</organism>
<gene>
    <name evidence="1" type="ORF">GCM10009682_34160</name>
</gene>
<dbReference type="Proteomes" id="UP001500218">
    <property type="component" value="Unassembled WGS sequence"/>
</dbReference>
<evidence type="ECO:0000313" key="1">
    <source>
        <dbReference type="EMBL" id="GAA1809680.1"/>
    </source>
</evidence>
<name>A0ABP4YGY2_9ACTN</name>
<sequence>MPIHEYPHPLQTDQQVVDCALVKAVRARRPDDSLAAIILAQSTVAEREWQAFMLRRPSGPMDMILLKSLLATADLHRRGIITARQEIADPPLEADDEKLIEAATAPYKIKKVLVATYGLTPEEVLAVEAYSNANKAVRVLPSGEANPHYMGAAQHWGPYGDGWAALAAGLPKIPTLGELGLTLTTYRAARAPKNEHEPTEITLISRLPVEANIVHGVTQMDMGQRHYLSTGVTYNSHWLRGAAVGGLIAVTGSAGYYINPFGLQGWLDGAEILYPPGFVTKFEGLNPRGYQVELPVAHLREVAGPESGQAVADDHKYTLAVQRHPGLDAEKAAHIAYLERPDRVTDTQIALLRLGLSDRGITYLTVEELREVRQRVG</sequence>
<reference evidence="2" key="1">
    <citation type="journal article" date="2019" name="Int. J. Syst. Evol. Microbiol.">
        <title>The Global Catalogue of Microorganisms (GCM) 10K type strain sequencing project: providing services to taxonomists for standard genome sequencing and annotation.</title>
        <authorList>
            <consortium name="The Broad Institute Genomics Platform"/>
            <consortium name="The Broad Institute Genome Sequencing Center for Infectious Disease"/>
            <person name="Wu L."/>
            <person name="Ma J."/>
        </authorList>
    </citation>
    <scope>NUCLEOTIDE SEQUENCE [LARGE SCALE GENOMIC DNA]</scope>
    <source>
        <strain evidence="2">JCM 13250</strain>
    </source>
</reference>
<proteinExistence type="predicted"/>
<dbReference type="RefSeq" id="WP_344132527.1">
    <property type="nucleotide sequence ID" value="NZ_BAAALT010000100.1"/>
</dbReference>
<protein>
    <submittedName>
        <fullName evidence="1">Uncharacterized protein</fullName>
    </submittedName>
</protein>
<accession>A0ABP4YGY2</accession>